<dbReference type="Gene3D" id="1.20.1070.10">
    <property type="entry name" value="Rhodopsin 7-helix transmembrane proteins"/>
    <property type="match status" value="1"/>
</dbReference>
<keyword evidence="1" id="KW-0812">Transmembrane</keyword>
<dbReference type="OrthoDB" id="5862307at2759"/>
<feature type="transmembrane region" description="Helical" evidence="1">
    <location>
        <begin position="91"/>
        <end position="111"/>
    </location>
</feature>
<comment type="caution">
    <text evidence="2">The sequence shown here is derived from an EMBL/GenBank/DDBJ whole genome shotgun (WGS) entry which is preliminary data.</text>
</comment>
<proteinExistence type="predicted"/>
<evidence type="ECO:0008006" key="4">
    <source>
        <dbReference type="Google" id="ProtNLM"/>
    </source>
</evidence>
<evidence type="ECO:0000313" key="2">
    <source>
        <dbReference type="EMBL" id="EYC10298.1"/>
    </source>
</evidence>
<keyword evidence="1" id="KW-1133">Transmembrane helix</keyword>
<feature type="transmembrane region" description="Helical" evidence="1">
    <location>
        <begin position="131"/>
        <end position="153"/>
    </location>
</feature>
<evidence type="ECO:0000256" key="1">
    <source>
        <dbReference type="SAM" id="Phobius"/>
    </source>
</evidence>
<feature type="transmembrane region" description="Helical" evidence="1">
    <location>
        <begin position="220"/>
        <end position="239"/>
    </location>
</feature>
<evidence type="ECO:0000313" key="3">
    <source>
        <dbReference type="Proteomes" id="UP000024635"/>
    </source>
</evidence>
<gene>
    <name evidence="2" type="primary">Acey_s0056.g2666</name>
    <name evidence="2" type="ORF">Y032_0056g2666</name>
</gene>
<feature type="transmembrane region" description="Helical" evidence="1">
    <location>
        <begin position="251"/>
        <end position="273"/>
    </location>
</feature>
<dbReference type="EMBL" id="JARK01001392">
    <property type="protein sequence ID" value="EYC10298.1"/>
    <property type="molecule type" value="Genomic_DNA"/>
</dbReference>
<feature type="transmembrane region" description="Helical" evidence="1">
    <location>
        <begin position="14"/>
        <end position="35"/>
    </location>
</feature>
<keyword evidence="3" id="KW-1185">Reference proteome</keyword>
<organism evidence="2 3">
    <name type="scientific">Ancylostoma ceylanicum</name>
    <dbReference type="NCBI Taxonomy" id="53326"/>
    <lineage>
        <taxon>Eukaryota</taxon>
        <taxon>Metazoa</taxon>
        <taxon>Ecdysozoa</taxon>
        <taxon>Nematoda</taxon>
        <taxon>Chromadorea</taxon>
        <taxon>Rhabditida</taxon>
        <taxon>Rhabditina</taxon>
        <taxon>Rhabditomorpha</taxon>
        <taxon>Strongyloidea</taxon>
        <taxon>Ancylostomatidae</taxon>
        <taxon>Ancylostomatinae</taxon>
        <taxon>Ancylostoma</taxon>
    </lineage>
</organism>
<feature type="transmembrane region" description="Helical" evidence="1">
    <location>
        <begin position="173"/>
        <end position="199"/>
    </location>
</feature>
<feature type="transmembrane region" description="Helical" evidence="1">
    <location>
        <begin position="47"/>
        <end position="71"/>
    </location>
</feature>
<keyword evidence="1" id="KW-0472">Membrane</keyword>
<reference evidence="3" key="1">
    <citation type="journal article" date="2015" name="Nat. Genet.">
        <title>The genome and transcriptome of the zoonotic hookworm Ancylostoma ceylanicum identify infection-specific gene families.</title>
        <authorList>
            <person name="Schwarz E.M."/>
            <person name="Hu Y."/>
            <person name="Antoshechkin I."/>
            <person name="Miller M.M."/>
            <person name="Sternberg P.W."/>
            <person name="Aroian R.V."/>
        </authorList>
    </citation>
    <scope>NUCLEOTIDE SEQUENCE</scope>
    <source>
        <strain evidence="3">HY135</strain>
    </source>
</reference>
<dbReference type="AlphaFoldDB" id="A0A016U6R4"/>
<accession>A0A016U6R4</accession>
<dbReference type="Proteomes" id="UP000024635">
    <property type="component" value="Unassembled WGS sequence"/>
</dbReference>
<protein>
    <recommendedName>
        <fullName evidence="4">G-protein coupled receptors family 1 profile domain-containing protein</fullName>
    </recommendedName>
</protein>
<name>A0A016U6R4_9BILA</name>
<sequence length="317" mass="35816">MAAHNEYDHLGVRLILYTLLGCLVCISSSISILVFSSKDLRTKYVMFIALSFGDLANGLAFFLAGMFRISFIKRGKFYVSTPSIECFSTPWAVLMIFSGQFPALMNMFITLQRVVAFDFAVYYRRVWKNSYNYCLIISAVFLAVISIVVAIVINSNDHRENPTSICSVMQTTGIIYGTIHYALIAFVYLFCSVVLYAIFNKMNSTRVPSADDLRRQRMLLAINGVSVVLASIPGLLVTLNEWKAPEIDDLIIGVAYCCYAMHSGLSLIIYLTFRPDFRRRFVLLLHINDTKRRARSCEVKSNHTHKIATLNVGQVQT</sequence>
<dbReference type="SUPFAM" id="SSF81321">
    <property type="entry name" value="Family A G protein-coupled receptor-like"/>
    <property type="match status" value="1"/>
</dbReference>